<reference evidence="1" key="1">
    <citation type="journal article" date="2014" name="Int. J. Syst. Evol. Microbiol.">
        <title>Complete genome sequence of Corynebacterium casei LMG S-19264T (=DSM 44701T), isolated from a smear-ripened cheese.</title>
        <authorList>
            <consortium name="US DOE Joint Genome Institute (JGI-PGF)"/>
            <person name="Walter F."/>
            <person name="Albersmeier A."/>
            <person name="Kalinowski J."/>
            <person name="Ruckert C."/>
        </authorList>
    </citation>
    <scope>NUCLEOTIDE SEQUENCE</scope>
    <source>
        <strain evidence="1">JCM 14371</strain>
    </source>
</reference>
<evidence type="ECO:0000313" key="2">
    <source>
        <dbReference type="Proteomes" id="UP000635726"/>
    </source>
</evidence>
<proteinExistence type="predicted"/>
<organism evidence="1 2">
    <name type="scientific">Deinococcus aquiradiocola</name>
    <dbReference type="NCBI Taxonomy" id="393059"/>
    <lineage>
        <taxon>Bacteria</taxon>
        <taxon>Thermotogati</taxon>
        <taxon>Deinococcota</taxon>
        <taxon>Deinococci</taxon>
        <taxon>Deinococcales</taxon>
        <taxon>Deinococcaceae</taxon>
        <taxon>Deinococcus</taxon>
    </lineage>
</organism>
<accession>A0A917PQ75</accession>
<sequence>MWAGRAAYAAGVPWQIYATAQTGTVQTGTAHATLYLVPGGGVNLRAQRGEELLLDAQHATLQDALIGAALSGLPQPLYDALLDAVARRAAQDDAGDWTPDWPTED</sequence>
<protein>
    <submittedName>
        <fullName evidence="1">Uncharacterized protein</fullName>
    </submittedName>
</protein>
<evidence type="ECO:0000313" key="1">
    <source>
        <dbReference type="EMBL" id="GGJ87760.1"/>
    </source>
</evidence>
<name>A0A917PQ75_9DEIO</name>
<gene>
    <name evidence="1" type="ORF">GCM10008939_34850</name>
</gene>
<dbReference type="AlphaFoldDB" id="A0A917PQ75"/>
<keyword evidence="2" id="KW-1185">Reference proteome</keyword>
<comment type="caution">
    <text evidence="1">The sequence shown here is derived from an EMBL/GenBank/DDBJ whole genome shotgun (WGS) entry which is preliminary data.</text>
</comment>
<dbReference type="Proteomes" id="UP000635726">
    <property type="component" value="Unassembled WGS sequence"/>
</dbReference>
<dbReference type="EMBL" id="BMOE01000019">
    <property type="protein sequence ID" value="GGJ87760.1"/>
    <property type="molecule type" value="Genomic_DNA"/>
</dbReference>
<reference evidence="1" key="2">
    <citation type="submission" date="2020-09" db="EMBL/GenBank/DDBJ databases">
        <authorList>
            <person name="Sun Q."/>
            <person name="Ohkuma M."/>
        </authorList>
    </citation>
    <scope>NUCLEOTIDE SEQUENCE</scope>
    <source>
        <strain evidence="1">JCM 14371</strain>
    </source>
</reference>